<evidence type="ECO:0000313" key="15">
    <source>
        <dbReference type="Proteomes" id="UP000441208"/>
    </source>
</evidence>
<dbReference type="Proteomes" id="UP000437068">
    <property type="component" value="Unassembled WGS sequence"/>
</dbReference>
<dbReference type="Proteomes" id="UP000440732">
    <property type="component" value="Unassembled WGS sequence"/>
</dbReference>
<evidence type="ECO:0000313" key="6">
    <source>
        <dbReference type="EMBL" id="KAE9170992.1"/>
    </source>
</evidence>
<keyword evidence="11" id="KW-1185">Reference proteome</keyword>
<evidence type="ECO:0000313" key="1">
    <source>
        <dbReference type="EMBL" id="KAE8929481.1"/>
    </source>
</evidence>
<dbReference type="EMBL" id="QXGF01001511">
    <property type="protein sequence ID" value="KAE8929481.1"/>
    <property type="molecule type" value="Genomic_DNA"/>
</dbReference>
<dbReference type="OrthoDB" id="90228at2759"/>
<name>A0A6A4BFT6_9STRA</name>
<dbReference type="Proteomes" id="UP000460718">
    <property type="component" value="Unassembled WGS sequence"/>
</dbReference>
<dbReference type="EMBL" id="QXGA01002183">
    <property type="protein sequence ID" value="KAE9102358.1"/>
    <property type="molecule type" value="Genomic_DNA"/>
</dbReference>
<evidence type="ECO:0000313" key="7">
    <source>
        <dbReference type="EMBL" id="KAE9190541.1"/>
    </source>
</evidence>
<protein>
    <submittedName>
        <fullName evidence="9">Uncharacterized protein</fullName>
    </submittedName>
</protein>
<evidence type="ECO:0000313" key="13">
    <source>
        <dbReference type="Proteomes" id="UP000440367"/>
    </source>
</evidence>
<comment type="caution">
    <text evidence="9">The sequence shown here is derived from an EMBL/GenBank/DDBJ whole genome shotgun (WGS) entry which is preliminary data.</text>
</comment>
<dbReference type="EMBL" id="QXFW01001522">
    <property type="protein sequence ID" value="KAE8989545.1"/>
    <property type="molecule type" value="Genomic_DNA"/>
</dbReference>
<evidence type="ECO:0000313" key="4">
    <source>
        <dbReference type="EMBL" id="KAE9090268.1"/>
    </source>
</evidence>
<sequence>MMTTLAPWSGWAFVFGVVLLFFSIYRVSALTSLITMYGTMNDCSLDVEVGAVILGALQDAVCVMYFCTELWSSTTGSGSIDNAASNLTESTPILAHCRRRRPEACGPPTAPRVFLG</sequence>
<evidence type="ECO:0000313" key="8">
    <source>
        <dbReference type="EMBL" id="KAE9204896.1"/>
    </source>
</evidence>
<dbReference type="Proteomes" id="UP000433483">
    <property type="component" value="Unassembled WGS sequence"/>
</dbReference>
<evidence type="ECO:0000313" key="3">
    <source>
        <dbReference type="EMBL" id="KAE9065351.1"/>
    </source>
</evidence>
<evidence type="ECO:0000313" key="18">
    <source>
        <dbReference type="Proteomes" id="UP000488956"/>
    </source>
</evidence>
<evidence type="ECO:0000313" key="17">
    <source>
        <dbReference type="Proteomes" id="UP000476176"/>
    </source>
</evidence>
<dbReference type="EMBL" id="QXGD01001495">
    <property type="protein sequence ID" value="KAE9204896.1"/>
    <property type="molecule type" value="Genomic_DNA"/>
</dbReference>
<evidence type="ECO:0000313" key="5">
    <source>
        <dbReference type="EMBL" id="KAE9102358.1"/>
    </source>
</evidence>
<dbReference type="Proteomes" id="UP000441208">
    <property type="component" value="Unassembled WGS sequence"/>
</dbReference>
<accession>A0A6A4BFT6</accession>
<evidence type="ECO:0000313" key="2">
    <source>
        <dbReference type="EMBL" id="KAE8989545.1"/>
    </source>
</evidence>
<dbReference type="EMBL" id="QXFX01004129">
    <property type="protein sequence ID" value="KAE9065351.1"/>
    <property type="molecule type" value="Genomic_DNA"/>
</dbReference>
<evidence type="ECO:0000313" key="16">
    <source>
        <dbReference type="Proteomes" id="UP000460718"/>
    </source>
</evidence>
<evidence type="ECO:0000313" key="9">
    <source>
        <dbReference type="EMBL" id="KAE9271733.1"/>
    </source>
</evidence>
<dbReference type="Proteomes" id="UP000440367">
    <property type="component" value="Unassembled WGS sequence"/>
</dbReference>
<gene>
    <name evidence="9" type="ORF">PF001_g28249</name>
    <name evidence="8" type="ORF">PF002_g20496</name>
    <name evidence="6" type="ORF">PF004_g27702</name>
    <name evidence="7" type="ORF">PF005_g19211</name>
    <name evidence="5" type="ORF">PF006_g22453</name>
    <name evidence="4" type="ORF">PF007_g19299</name>
    <name evidence="1" type="ORF">PF009_g20402</name>
    <name evidence="3" type="ORF">PF010_g28241</name>
    <name evidence="2" type="ORF">PF011_g18725</name>
</gene>
<proteinExistence type="predicted"/>
<evidence type="ECO:0000313" key="14">
    <source>
        <dbReference type="Proteomes" id="UP000440732"/>
    </source>
</evidence>
<dbReference type="Proteomes" id="UP000488956">
    <property type="component" value="Unassembled WGS sequence"/>
</dbReference>
<dbReference type="Proteomes" id="UP000429523">
    <property type="component" value="Unassembled WGS sequence"/>
</dbReference>
<dbReference type="AlphaFoldDB" id="A0A6A4BFT6"/>
<dbReference type="EMBL" id="QXGE01004156">
    <property type="protein sequence ID" value="KAE9271733.1"/>
    <property type="molecule type" value="Genomic_DNA"/>
</dbReference>
<dbReference type="EMBL" id="QXGC01004136">
    <property type="protein sequence ID" value="KAE9170992.1"/>
    <property type="molecule type" value="Genomic_DNA"/>
</dbReference>
<evidence type="ECO:0000313" key="11">
    <source>
        <dbReference type="Proteomes" id="UP000433483"/>
    </source>
</evidence>
<evidence type="ECO:0000313" key="10">
    <source>
        <dbReference type="Proteomes" id="UP000429523"/>
    </source>
</evidence>
<dbReference type="Proteomes" id="UP000476176">
    <property type="component" value="Unassembled WGS sequence"/>
</dbReference>
<dbReference type="EMBL" id="QXFZ01001450">
    <property type="protein sequence ID" value="KAE9090268.1"/>
    <property type="molecule type" value="Genomic_DNA"/>
</dbReference>
<reference evidence="10 11" key="1">
    <citation type="submission" date="2018-08" db="EMBL/GenBank/DDBJ databases">
        <title>Genomic investigation of the strawberry pathogen Phytophthora fragariae indicates pathogenicity is determined by transcriptional variation in three key races.</title>
        <authorList>
            <person name="Adams T.M."/>
            <person name="Armitage A.D."/>
            <person name="Sobczyk M.K."/>
            <person name="Bates H.J."/>
            <person name="Dunwell J.M."/>
            <person name="Nellist C.F."/>
            <person name="Harrison R.J."/>
        </authorList>
    </citation>
    <scope>NUCLEOTIDE SEQUENCE [LARGE SCALE GENOMIC DNA]</scope>
    <source>
        <strain evidence="9 12">A4</strain>
        <strain evidence="8 13">BC-1</strain>
        <strain evidence="6 17">BC-23</strain>
        <strain evidence="7 11">NOV-27</strain>
        <strain evidence="5 14">NOV-5</strain>
        <strain evidence="4 15">NOV-71</strain>
        <strain evidence="1 10">NOV-9</strain>
        <strain evidence="3 18">ONT-3</strain>
        <strain evidence="2 16">SCRP245</strain>
    </source>
</reference>
<organism evidence="9 12">
    <name type="scientific">Phytophthora fragariae</name>
    <dbReference type="NCBI Taxonomy" id="53985"/>
    <lineage>
        <taxon>Eukaryota</taxon>
        <taxon>Sar</taxon>
        <taxon>Stramenopiles</taxon>
        <taxon>Oomycota</taxon>
        <taxon>Peronosporomycetes</taxon>
        <taxon>Peronosporales</taxon>
        <taxon>Peronosporaceae</taxon>
        <taxon>Phytophthora</taxon>
    </lineage>
</organism>
<evidence type="ECO:0000313" key="12">
    <source>
        <dbReference type="Proteomes" id="UP000437068"/>
    </source>
</evidence>
<dbReference type="EMBL" id="QXGB01001455">
    <property type="protein sequence ID" value="KAE9190541.1"/>
    <property type="molecule type" value="Genomic_DNA"/>
</dbReference>